<dbReference type="AlphaFoldDB" id="A0A2N5UC74"/>
<comment type="caution">
    <text evidence="2">The sequence shown here is derived from an EMBL/GenBank/DDBJ whole genome shotgun (WGS) entry which is preliminary data.</text>
</comment>
<feature type="region of interest" description="Disordered" evidence="1">
    <location>
        <begin position="83"/>
        <end position="114"/>
    </location>
</feature>
<dbReference type="EMBL" id="PGCI01000180">
    <property type="protein sequence ID" value="PLW35322.1"/>
    <property type="molecule type" value="Genomic_DNA"/>
</dbReference>
<reference evidence="2 3" key="1">
    <citation type="submission" date="2017-11" db="EMBL/GenBank/DDBJ databases">
        <title>De novo assembly and phasing of dikaryotic genomes from two isolates of Puccinia coronata f. sp. avenae, the causal agent of oat crown rust.</title>
        <authorList>
            <person name="Miller M.E."/>
            <person name="Zhang Y."/>
            <person name="Omidvar V."/>
            <person name="Sperschneider J."/>
            <person name="Schwessinger B."/>
            <person name="Raley C."/>
            <person name="Palmer J.M."/>
            <person name="Garnica D."/>
            <person name="Upadhyaya N."/>
            <person name="Rathjen J."/>
            <person name="Taylor J.M."/>
            <person name="Park R.F."/>
            <person name="Dodds P.N."/>
            <person name="Hirsch C.D."/>
            <person name="Kianian S.F."/>
            <person name="Figueroa M."/>
        </authorList>
    </citation>
    <scope>NUCLEOTIDE SEQUENCE [LARGE SCALE GENOMIC DNA]</scope>
    <source>
        <strain evidence="2">12SD80</strain>
    </source>
</reference>
<evidence type="ECO:0000256" key="1">
    <source>
        <dbReference type="SAM" id="MobiDB-lite"/>
    </source>
</evidence>
<sequence>MYIWHASTAGSSCANCAQQQQQQSHQRRQQPYGRAQRTPRTAPPPQKNSQDHSCADTRIPAPNGVLGTEKAIRQASERLFARRQAAASRDLHRRPGGRPDQPSPASRLACSPSRCSYQPNEQASLLAEPALVPAQRAGSYQPSKRVSLLNGLVQVPDRRSGQPARQAGTCTSPAIRSTCSPSRCSCQPNEQASLLAEPVLVPAQQQAGQPARWAGAGTSPAIRSTYSPSCNLHQPGEQADPLAGLVQVPAWQAALLARRSGAGNSLACSPDWCLYQPSVYLLAKSPWQAVVYPLAGIPWRGGVYRTGSQGLSASALTRLPGAMASRCTDLLTKNPWQACLYTTACQEPLASMLCLPTKSLGKQLCTLLTESSWPAGW</sequence>
<protein>
    <submittedName>
        <fullName evidence="2">Uncharacterized protein</fullName>
    </submittedName>
</protein>
<gene>
    <name evidence="2" type="ORF">PCASD_18017</name>
</gene>
<organism evidence="2 3">
    <name type="scientific">Puccinia coronata f. sp. avenae</name>
    <dbReference type="NCBI Taxonomy" id="200324"/>
    <lineage>
        <taxon>Eukaryota</taxon>
        <taxon>Fungi</taxon>
        <taxon>Dikarya</taxon>
        <taxon>Basidiomycota</taxon>
        <taxon>Pucciniomycotina</taxon>
        <taxon>Pucciniomycetes</taxon>
        <taxon>Pucciniales</taxon>
        <taxon>Pucciniaceae</taxon>
        <taxon>Puccinia</taxon>
    </lineage>
</organism>
<evidence type="ECO:0000313" key="3">
    <source>
        <dbReference type="Proteomes" id="UP000235392"/>
    </source>
</evidence>
<proteinExistence type="predicted"/>
<accession>A0A2N5UC74</accession>
<dbReference type="Proteomes" id="UP000235392">
    <property type="component" value="Unassembled WGS sequence"/>
</dbReference>
<name>A0A2N5UC74_9BASI</name>
<feature type="region of interest" description="Disordered" evidence="1">
    <location>
        <begin position="17"/>
        <end position="66"/>
    </location>
</feature>
<evidence type="ECO:0000313" key="2">
    <source>
        <dbReference type="EMBL" id="PLW35322.1"/>
    </source>
</evidence>